<dbReference type="EMBL" id="HBEL01009439">
    <property type="protein sequence ID" value="CAD8408403.1"/>
    <property type="molecule type" value="Transcribed_RNA"/>
</dbReference>
<dbReference type="Pfam" id="PF08597">
    <property type="entry name" value="eIF3_subunit"/>
    <property type="match status" value="1"/>
</dbReference>
<dbReference type="AlphaFoldDB" id="A0A7S0G8E7"/>
<feature type="region of interest" description="Disordered" evidence="1">
    <location>
        <begin position="27"/>
        <end position="88"/>
    </location>
</feature>
<evidence type="ECO:0000256" key="1">
    <source>
        <dbReference type="SAM" id="MobiDB-lite"/>
    </source>
</evidence>
<feature type="compositionally biased region" description="Basic and acidic residues" evidence="1">
    <location>
        <begin position="48"/>
        <end position="88"/>
    </location>
</feature>
<protein>
    <recommendedName>
        <fullName evidence="3">Eukaryotic translation initiation factor 3 30 kDa subunit</fullName>
    </recommendedName>
</protein>
<feature type="compositionally biased region" description="Basic residues" evidence="1">
    <location>
        <begin position="217"/>
        <end position="232"/>
    </location>
</feature>
<reference evidence="2" key="1">
    <citation type="submission" date="2021-01" db="EMBL/GenBank/DDBJ databases">
        <authorList>
            <person name="Corre E."/>
            <person name="Pelletier E."/>
            <person name="Niang G."/>
            <person name="Scheremetjew M."/>
            <person name="Finn R."/>
            <person name="Kale V."/>
            <person name="Holt S."/>
            <person name="Cochrane G."/>
            <person name="Meng A."/>
            <person name="Brown T."/>
            <person name="Cohen L."/>
        </authorList>
    </citation>
    <scope>NUCLEOTIDE SEQUENCE</scope>
    <source>
        <strain evidence="2">CCAP1064/1</strain>
    </source>
</reference>
<feature type="compositionally biased region" description="Polar residues" evidence="1">
    <location>
        <begin position="28"/>
        <end position="38"/>
    </location>
</feature>
<feature type="region of interest" description="Disordered" evidence="1">
    <location>
        <begin position="217"/>
        <end position="241"/>
    </location>
</feature>
<evidence type="ECO:0000313" key="2">
    <source>
        <dbReference type="EMBL" id="CAD8408403.1"/>
    </source>
</evidence>
<gene>
    <name evidence="2" type="ORF">PINE0816_LOCUS4523</name>
</gene>
<feature type="region of interest" description="Disordered" evidence="1">
    <location>
        <begin position="1"/>
        <end position="20"/>
    </location>
</feature>
<sequence length="268" mass="30543">MSNWDDSDDDDAWDVDSDDDELDARLSKLNTSADTSQKVPEFNDEEDLAVKEKERLEKLKSVELKKKGNAMHDKKKAEAERKEEEELARKAMELEAEHELNMTEDEKRQLERKRAEAADDELVDDLFGGGEPKKVVAASSSGDRTMQAGDNVDMKDLKDHLKHARKIGQCINKHNKVHLASAFLKEVIQECKNVIDEDAIADIIKICNVIKNEKVAASKKKVKGQAQKSKKNKAAEDKAKKIQKELYGDNDEYDEYDDYGDTYEDDFF</sequence>
<name>A0A7S0G8E7_9STRA</name>
<dbReference type="InterPro" id="IPR013906">
    <property type="entry name" value="eIF3j"/>
</dbReference>
<dbReference type="GO" id="GO:0005852">
    <property type="term" value="C:eukaryotic translation initiation factor 3 complex"/>
    <property type="evidence" value="ECO:0007669"/>
    <property type="project" value="InterPro"/>
</dbReference>
<proteinExistence type="predicted"/>
<dbReference type="GO" id="GO:0003743">
    <property type="term" value="F:translation initiation factor activity"/>
    <property type="evidence" value="ECO:0007669"/>
    <property type="project" value="InterPro"/>
</dbReference>
<evidence type="ECO:0008006" key="3">
    <source>
        <dbReference type="Google" id="ProtNLM"/>
    </source>
</evidence>
<accession>A0A7S0G8E7</accession>
<feature type="region of interest" description="Disordered" evidence="1">
    <location>
        <begin position="121"/>
        <end position="150"/>
    </location>
</feature>
<organism evidence="2">
    <name type="scientific">Proboscia inermis</name>
    <dbReference type="NCBI Taxonomy" id="420281"/>
    <lineage>
        <taxon>Eukaryota</taxon>
        <taxon>Sar</taxon>
        <taxon>Stramenopiles</taxon>
        <taxon>Ochrophyta</taxon>
        <taxon>Bacillariophyta</taxon>
        <taxon>Coscinodiscophyceae</taxon>
        <taxon>Rhizosoleniophycidae</taxon>
        <taxon>Rhizosoleniales</taxon>
        <taxon>Rhizosoleniaceae</taxon>
        <taxon>Proboscia</taxon>
    </lineage>
</organism>